<organism evidence="1 2">
    <name type="scientific">Solanum verrucosum</name>
    <dbReference type="NCBI Taxonomy" id="315347"/>
    <lineage>
        <taxon>Eukaryota</taxon>
        <taxon>Viridiplantae</taxon>
        <taxon>Streptophyta</taxon>
        <taxon>Embryophyta</taxon>
        <taxon>Tracheophyta</taxon>
        <taxon>Spermatophyta</taxon>
        <taxon>Magnoliopsida</taxon>
        <taxon>eudicotyledons</taxon>
        <taxon>Gunneridae</taxon>
        <taxon>Pentapetalae</taxon>
        <taxon>asterids</taxon>
        <taxon>lamiids</taxon>
        <taxon>Solanales</taxon>
        <taxon>Solanaceae</taxon>
        <taxon>Solanoideae</taxon>
        <taxon>Solaneae</taxon>
        <taxon>Solanum</taxon>
    </lineage>
</organism>
<reference evidence="1" key="1">
    <citation type="submission" date="2023-08" db="EMBL/GenBank/DDBJ databases">
        <title>A de novo genome assembly of Solanum verrucosum Schlechtendal, a Mexican diploid species geographically isolated from the other diploid A-genome species in potato relatives.</title>
        <authorList>
            <person name="Hosaka K."/>
        </authorList>
    </citation>
    <scope>NUCLEOTIDE SEQUENCE</scope>
    <source>
        <tissue evidence="1">Young leaves</tissue>
    </source>
</reference>
<protein>
    <submittedName>
        <fullName evidence="1">Uncharacterized protein</fullName>
    </submittedName>
</protein>
<dbReference type="AlphaFoldDB" id="A0AAF0PN58"/>
<name>A0AAF0PN58_SOLVR</name>
<accession>A0AAF0PN58</accession>
<keyword evidence="2" id="KW-1185">Reference proteome</keyword>
<gene>
    <name evidence="1" type="ORF">MTR67_001409</name>
</gene>
<dbReference type="Proteomes" id="UP001234989">
    <property type="component" value="Chromosome 1"/>
</dbReference>
<proteinExistence type="predicted"/>
<dbReference type="EMBL" id="CP133612">
    <property type="protein sequence ID" value="WMV08024.1"/>
    <property type="molecule type" value="Genomic_DNA"/>
</dbReference>
<evidence type="ECO:0000313" key="2">
    <source>
        <dbReference type="Proteomes" id="UP001234989"/>
    </source>
</evidence>
<sequence>MDLSCNGSFGVVSRNRRSTRRFTLWCSSSPSCTSLQHRRALGYWAAWYCFMELLGDALTAPFSADLILFSGLSTLEQKAK</sequence>
<evidence type="ECO:0000313" key="1">
    <source>
        <dbReference type="EMBL" id="WMV08024.1"/>
    </source>
</evidence>